<protein>
    <recommendedName>
        <fullName evidence="3">DUF4806 domain-containing protein</fullName>
    </recommendedName>
</protein>
<accession>A0A8K0D0B4</accession>
<evidence type="ECO:0000313" key="2">
    <source>
        <dbReference type="Proteomes" id="UP000801492"/>
    </source>
</evidence>
<keyword evidence="2" id="KW-1185">Reference proteome</keyword>
<dbReference type="Proteomes" id="UP000801492">
    <property type="component" value="Unassembled WGS sequence"/>
</dbReference>
<gene>
    <name evidence="1" type="ORF">ILUMI_12451</name>
</gene>
<dbReference type="OrthoDB" id="10053513at2759"/>
<name>A0A8K0D0B4_IGNLU</name>
<dbReference type="EMBL" id="VTPC01007706">
    <property type="protein sequence ID" value="KAF2893722.1"/>
    <property type="molecule type" value="Genomic_DNA"/>
</dbReference>
<comment type="caution">
    <text evidence="1">The sequence shown here is derived from an EMBL/GenBank/DDBJ whole genome shotgun (WGS) entry which is preliminary data.</text>
</comment>
<reference evidence="1" key="1">
    <citation type="submission" date="2019-08" db="EMBL/GenBank/DDBJ databases">
        <title>The genome of the North American firefly Photinus pyralis.</title>
        <authorList>
            <consortium name="Photinus pyralis genome working group"/>
            <person name="Fallon T.R."/>
            <person name="Sander Lower S.E."/>
            <person name="Weng J.-K."/>
        </authorList>
    </citation>
    <scope>NUCLEOTIDE SEQUENCE</scope>
    <source>
        <strain evidence="1">TRF0915ILg1</strain>
        <tissue evidence="1">Whole body</tissue>
    </source>
</reference>
<evidence type="ECO:0000313" key="1">
    <source>
        <dbReference type="EMBL" id="KAF2893722.1"/>
    </source>
</evidence>
<proteinExistence type="predicted"/>
<feature type="non-terminal residue" evidence="1">
    <location>
        <position position="1"/>
    </location>
</feature>
<sequence length="399" mass="45096">PYNVIILVESTKVIIKLLYELKEQNKKILSYITSQNTAIGSNLLPDVPVELPLKNEQDINVFEQYLSKRENSFALCDYLSSVVGKDGTSLTNNILKRCLTNQLASSFSFRGKGVKKPFVDLSLKSVVVGAVKKQFSGLTEREIEDHIKVWLKHSPQRFKAETSDPFVIAVFCGGAKPSPLTSYLSDFIQELKHLLRNGLLFSGKTYSISIHSFVCDAPARAFLKCIKTHNGYSCCERCLEPGQYFNGRVVLTGISAPKRNNRSFRMQLDEEHHIGISPLVDLPIDLVIKYPIEYMHNGCSLLAKQLLDNFVKHSETRYGREFLVYNVHMLTHLSEDADVYGSLDNVSSFPFENYLGQLQKLIRCANNPLQQFCRRLSEINALGTRIISVMIYLPAMVLS</sequence>
<dbReference type="AlphaFoldDB" id="A0A8K0D0B4"/>
<dbReference type="PANTHER" id="PTHR33053">
    <property type="entry name" value="PROTEIN, PUTATIVE-RELATED"/>
    <property type="match status" value="1"/>
</dbReference>
<evidence type="ECO:0008006" key="3">
    <source>
        <dbReference type="Google" id="ProtNLM"/>
    </source>
</evidence>
<organism evidence="1 2">
    <name type="scientific">Ignelater luminosus</name>
    <name type="common">Cucubano</name>
    <name type="synonym">Pyrophorus luminosus</name>
    <dbReference type="NCBI Taxonomy" id="2038154"/>
    <lineage>
        <taxon>Eukaryota</taxon>
        <taxon>Metazoa</taxon>
        <taxon>Ecdysozoa</taxon>
        <taxon>Arthropoda</taxon>
        <taxon>Hexapoda</taxon>
        <taxon>Insecta</taxon>
        <taxon>Pterygota</taxon>
        <taxon>Neoptera</taxon>
        <taxon>Endopterygota</taxon>
        <taxon>Coleoptera</taxon>
        <taxon>Polyphaga</taxon>
        <taxon>Elateriformia</taxon>
        <taxon>Elateroidea</taxon>
        <taxon>Elateridae</taxon>
        <taxon>Agrypninae</taxon>
        <taxon>Pyrophorini</taxon>
        <taxon>Ignelater</taxon>
    </lineage>
</organism>